<evidence type="ECO:0000313" key="10">
    <source>
        <dbReference type="Proteomes" id="UP000441399"/>
    </source>
</evidence>
<keyword evidence="9" id="KW-0560">Oxidoreductase</keyword>
<dbReference type="EC" id="1.1.99.-" evidence="9"/>
<dbReference type="PROSITE" id="PS00623">
    <property type="entry name" value="GMC_OXRED_1"/>
    <property type="match status" value="1"/>
</dbReference>
<dbReference type="InterPro" id="IPR000172">
    <property type="entry name" value="GMC_OxRdtase_N"/>
</dbReference>
<dbReference type="Pfam" id="PF00732">
    <property type="entry name" value="GMC_oxred_N"/>
    <property type="match status" value="1"/>
</dbReference>
<evidence type="ECO:0000259" key="7">
    <source>
        <dbReference type="PROSITE" id="PS00623"/>
    </source>
</evidence>
<keyword evidence="3 6" id="KW-0285">Flavoprotein</keyword>
<evidence type="ECO:0000256" key="1">
    <source>
        <dbReference type="ARBA" id="ARBA00001974"/>
    </source>
</evidence>
<keyword evidence="4 5" id="KW-0274">FAD</keyword>
<dbReference type="InterPro" id="IPR036188">
    <property type="entry name" value="FAD/NAD-bd_sf"/>
</dbReference>
<feature type="binding site" evidence="5">
    <location>
        <position position="219"/>
    </location>
    <ligand>
        <name>FAD</name>
        <dbReference type="ChEBI" id="CHEBI:57692"/>
    </ligand>
</feature>
<name>A0A5S9MPY4_9GAMM</name>
<sequence length="530" mass="58395">MTDQTFDYIVVGAGSAGAVVANRLVKAGKKTLLVEAGPADLHPMIHMPGGAQEVIKSKKLNWFLDSEPQEHLNNRRMMQHRGKMLGGSSNINGMVAIRGNKADYDQWASLGNDGWDYQSVLTNFKNIENWCDTDNDYHSSKGDLPINKTLGDNPLFETFIEAGLELGYAPNDDFNGETQYGVGRYHANIKDGQRWGTSRTFVTPLKGNPNFTVETNMLVEKVLIEGNRAVGIQCSRKGKSFTFKANQEVVLSGGAFNSPQLLMLSGIGPKQKLDPLGIDVVKDLPGVGENLQDHLSFLFNYGCKEPITINGPATNPIKQVGIALNYFIFKRGLGAVNSIESGAFMNSHEGLDAPDIQLHFVPTLMYNLTDDLPKEHGVSVRACNLTPHSRGYVDIVSADPKAKPRIDFRFLSDERDIPPLLEAYKIVQKWMQANAWNGLMTEEKKGAMAAKTDEERMEFVREYIETDYHPVGTCKMGNDDQAVVDAQLKVHGIEGLRVADASIMPTIVRGNTNIPCMMIGDKCAELILAS</sequence>
<evidence type="ECO:0000256" key="3">
    <source>
        <dbReference type="ARBA" id="ARBA00022630"/>
    </source>
</evidence>
<evidence type="ECO:0000256" key="6">
    <source>
        <dbReference type="RuleBase" id="RU003968"/>
    </source>
</evidence>
<dbReference type="Pfam" id="PF05199">
    <property type="entry name" value="GMC_oxred_C"/>
    <property type="match status" value="1"/>
</dbReference>
<protein>
    <submittedName>
        <fullName evidence="9">Alcohol dehydrogenase [acceptor]</fullName>
        <ecNumber evidence="9">1.1.99.-</ecNumber>
    </submittedName>
</protein>
<dbReference type="SUPFAM" id="SSF54373">
    <property type="entry name" value="FAD-linked reductases, C-terminal domain"/>
    <property type="match status" value="1"/>
</dbReference>
<dbReference type="Proteomes" id="UP000441399">
    <property type="component" value="Unassembled WGS sequence"/>
</dbReference>
<dbReference type="EMBL" id="CACSIO010000001">
    <property type="protein sequence ID" value="CAA0079093.1"/>
    <property type="molecule type" value="Genomic_DNA"/>
</dbReference>
<accession>A0A5S9MPY4</accession>
<dbReference type="OrthoDB" id="9785276at2"/>
<evidence type="ECO:0000256" key="5">
    <source>
        <dbReference type="PIRSR" id="PIRSR000137-2"/>
    </source>
</evidence>
<evidence type="ECO:0000313" key="9">
    <source>
        <dbReference type="EMBL" id="CAA0079093.1"/>
    </source>
</evidence>
<reference evidence="9 10" key="1">
    <citation type="submission" date="2019-11" db="EMBL/GenBank/DDBJ databases">
        <authorList>
            <person name="Holert J."/>
        </authorList>
    </citation>
    <scope>NUCLEOTIDE SEQUENCE [LARGE SCALE GENOMIC DNA]</scope>
    <source>
        <strain evidence="9">SB11_3</strain>
    </source>
</reference>
<dbReference type="PIRSF" id="PIRSF000137">
    <property type="entry name" value="Alcohol_oxidase"/>
    <property type="match status" value="1"/>
</dbReference>
<dbReference type="PANTHER" id="PTHR11552">
    <property type="entry name" value="GLUCOSE-METHANOL-CHOLINE GMC OXIDOREDUCTASE"/>
    <property type="match status" value="1"/>
</dbReference>
<dbReference type="Gene3D" id="3.30.560.10">
    <property type="entry name" value="Glucose Oxidase, domain 3"/>
    <property type="match status" value="1"/>
</dbReference>
<evidence type="ECO:0000259" key="8">
    <source>
        <dbReference type="PROSITE" id="PS00624"/>
    </source>
</evidence>
<gene>
    <name evidence="9" type="primary">alkJ_1</name>
    <name evidence="9" type="ORF">OPDIPICF_00070</name>
</gene>
<feature type="domain" description="Glucose-methanol-choline oxidoreductase N-terminal" evidence="7">
    <location>
        <begin position="82"/>
        <end position="105"/>
    </location>
</feature>
<evidence type="ECO:0000256" key="2">
    <source>
        <dbReference type="ARBA" id="ARBA00010790"/>
    </source>
</evidence>
<dbReference type="GO" id="GO:0050660">
    <property type="term" value="F:flavin adenine dinucleotide binding"/>
    <property type="evidence" value="ECO:0007669"/>
    <property type="project" value="InterPro"/>
</dbReference>
<feature type="domain" description="Glucose-methanol-choline oxidoreductase N-terminal" evidence="8">
    <location>
        <begin position="254"/>
        <end position="268"/>
    </location>
</feature>
<dbReference type="Gene3D" id="3.50.50.60">
    <property type="entry name" value="FAD/NAD(P)-binding domain"/>
    <property type="match status" value="1"/>
</dbReference>
<dbReference type="InterPro" id="IPR007867">
    <property type="entry name" value="GMC_OxRtase_C"/>
</dbReference>
<keyword evidence="10" id="KW-1185">Reference proteome</keyword>
<dbReference type="NCBIfam" id="NF002550">
    <property type="entry name" value="PRK02106.1"/>
    <property type="match status" value="1"/>
</dbReference>
<dbReference type="GO" id="GO:0016614">
    <property type="term" value="F:oxidoreductase activity, acting on CH-OH group of donors"/>
    <property type="evidence" value="ECO:0007669"/>
    <property type="project" value="InterPro"/>
</dbReference>
<organism evidence="9 10">
    <name type="scientific">BD1-7 clade bacterium</name>
    <dbReference type="NCBI Taxonomy" id="2029982"/>
    <lineage>
        <taxon>Bacteria</taxon>
        <taxon>Pseudomonadati</taxon>
        <taxon>Pseudomonadota</taxon>
        <taxon>Gammaproteobacteria</taxon>
        <taxon>Cellvibrionales</taxon>
        <taxon>Spongiibacteraceae</taxon>
        <taxon>BD1-7 clade</taxon>
    </lineage>
</organism>
<dbReference type="SUPFAM" id="SSF51905">
    <property type="entry name" value="FAD/NAD(P)-binding domain"/>
    <property type="match status" value="1"/>
</dbReference>
<comment type="similarity">
    <text evidence="2 6">Belongs to the GMC oxidoreductase family.</text>
</comment>
<feature type="binding site" evidence="5">
    <location>
        <begin position="92"/>
        <end position="95"/>
    </location>
    <ligand>
        <name>FAD</name>
        <dbReference type="ChEBI" id="CHEBI:57692"/>
    </ligand>
</feature>
<dbReference type="PANTHER" id="PTHR11552:SF147">
    <property type="entry name" value="CHOLINE DEHYDROGENASE, MITOCHONDRIAL"/>
    <property type="match status" value="1"/>
</dbReference>
<dbReference type="AlphaFoldDB" id="A0A5S9MPY4"/>
<dbReference type="InterPro" id="IPR012132">
    <property type="entry name" value="GMC_OxRdtase"/>
</dbReference>
<dbReference type="PROSITE" id="PS00624">
    <property type="entry name" value="GMC_OXRED_2"/>
    <property type="match status" value="1"/>
</dbReference>
<comment type="cofactor">
    <cofactor evidence="1 5">
        <name>FAD</name>
        <dbReference type="ChEBI" id="CHEBI:57692"/>
    </cofactor>
</comment>
<proteinExistence type="inferred from homology"/>
<evidence type="ECO:0000256" key="4">
    <source>
        <dbReference type="ARBA" id="ARBA00022827"/>
    </source>
</evidence>